<evidence type="ECO:0000256" key="4">
    <source>
        <dbReference type="ARBA" id="ARBA00022605"/>
    </source>
</evidence>
<dbReference type="SMART" id="SM00481">
    <property type="entry name" value="POLIIIAc"/>
    <property type="match status" value="1"/>
</dbReference>
<sequence length="262" mass="30523">MYDFHMHSSFSADCDAEMEEMIQEAINKGMKEIAFTEHLDVDYPDKEWEFSFDKEAYQKKLEGLREKYQDRIQIRKGIEVGVQPHVLQETSDFINQLEPEFIICSMHSANKQDLHSGEFFEDRTVDEAYRIYFEEYYECLKNFKNYHILGHLDLVSRYASGGWEHVPQDIMEEILKLVISEGKGIELNTSGYKYGMNAPLPSKNLLRLYRKLGGEIITLGSDAHRPEEIAAHFEEAKEILTDCGFSYICSMNGDKVQYHSIK</sequence>
<dbReference type="NCBIfam" id="TIGR01856">
    <property type="entry name" value="hisJ_fam"/>
    <property type="match status" value="1"/>
</dbReference>
<dbReference type="EMBL" id="CDGG01000001">
    <property type="protein sequence ID" value="CEI82446.1"/>
    <property type="molecule type" value="Genomic_DNA"/>
</dbReference>
<dbReference type="InterPro" id="IPR016195">
    <property type="entry name" value="Pol/histidinol_Pase-like"/>
</dbReference>
<dbReference type="InterPro" id="IPR004013">
    <property type="entry name" value="PHP_dom"/>
</dbReference>
<dbReference type="GO" id="GO:0004401">
    <property type="term" value="F:histidinol-phosphatase activity"/>
    <property type="evidence" value="ECO:0007669"/>
    <property type="project" value="UniProtKB-UniRule"/>
</dbReference>
<reference evidence="10 11" key="1">
    <citation type="submission" date="2014-11" db="EMBL/GenBank/DDBJ databases">
        <authorList>
            <person name="Urmite Genomes Urmite Genomes"/>
        </authorList>
    </citation>
    <scope>NUCLEOTIDE SEQUENCE [LARGE SCALE GENOMIC DNA]</scope>
    <source>
        <strain evidence="10 11">Oc5</strain>
    </source>
</reference>
<protein>
    <recommendedName>
        <fullName evidence="3 8">Histidinol-phosphatase</fullName>
        <shortName evidence="8">HolPase</shortName>
        <ecNumber evidence="3 8">3.1.3.15</ecNumber>
    </recommendedName>
</protein>
<evidence type="ECO:0000259" key="9">
    <source>
        <dbReference type="SMART" id="SM00481"/>
    </source>
</evidence>
<dbReference type="STRING" id="545501.BN997_02312"/>
<feature type="domain" description="Polymerase/histidinol phosphatase N-terminal" evidence="9">
    <location>
        <begin position="2"/>
        <end position="84"/>
    </location>
</feature>
<accession>A0A0A1MU46</accession>
<evidence type="ECO:0000256" key="5">
    <source>
        <dbReference type="ARBA" id="ARBA00022801"/>
    </source>
</evidence>
<dbReference type="EC" id="3.1.3.15" evidence="3 8"/>
<keyword evidence="5 8" id="KW-0378">Hydrolase</keyword>
<dbReference type="Proteomes" id="UP000040453">
    <property type="component" value="Unassembled WGS sequence"/>
</dbReference>
<keyword evidence="6 8" id="KW-0368">Histidine biosynthesis</keyword>
<keyword evidence="11" id="KW-1185">Reference proteome</keyword>
<evidence type="ECO:0000313" key="11">
    <source>
        <dbReference type="Proteomes" id="UP000040453"/>
    </source>
</evidence>
<dbReference type="Gene3D" id="3.20.20.140">
    <property type="entry name" value="Metal-dependent hydrolases"/>
    <property type="match status" value="1"/>
</dbReference>
<gene>
    <name evidence="10" type="primary">hisK_2</name>
    <name evidence="10" type="ORF">BN997_02312</name>
</gene>
<dbReference type="InterPro" id="IPR010140">
    <property type="entry name" value="Histidinol_P_phosphatase_HisJ"/>
</dbReference>
<evidence type="ECO:0000256" key="2">
    <source>
        <dbReference type="ARBA" id="ARBA00009152"/>
    </source>
</evidence>
<evidence type="ECO:0000256" key="6">
    <source>
        <dbReference type="ARBA" id="ARBA00023102"/>
    </source>
</evidence>
<evidence type="ECO:0000313" key="10">
    <source>
        <dbReference type="EMBL" id="CEI82446.1"/>
    </source>
</evidence>
<dbReference type="SUPFAM" id="SSF89550">
    <property type="entry name" value="PHP domain-like"/>
    <property type="match status" value="1"/>
</dbReference>
<keyword evidence="4 8" id="KW-0028">Amino-acid biosynthesis</keyword>
<name>A0A0A1MU46_9BACI</name>
<proteinExistence type="inferred from homology"/>
<evidence type="ECO:0000256" key="8">
    <source>
        <dbReference type="RuleBase" id="RU366003"/>
    </source>
</evidence>
<dbReference type="GO" id="GO:0000105">
    <property type="term" value="P:L-histidine biosynthetic process"/>
    <property type="evidence" value="ECO:0007669"/>
    <property type="project" value="UniProtKB-UniRule"/>
</dbReference>
<dbReference type="InterPro" id="IPR003141">
    <property type="entry name" value="Pol/His_phosphatase_N"/>
</dbReference>
<evidence type="ECO:0000256" key="3">
    <source>
        <dbReference type="ARBA" id="ARBA00013085"/>
    </source>
</evidence>
<dbReference type="PANTHER" id="PTHR21039:SF0">
    <property type="entry name" value="HISTIDINOL-PHOSPHATASE"/>
    <property type="match status" value="1"/>
</dbReference>
<organism evidence="10 11">
    <name type="scientific">Oceanobacillus oncorhynchi</name>
    <dbReference type="NCBI Taxonomy" id="545501"/>
    <lineage>
        <taxon>Bacteria</taxon>
        <taxon>Bacillati</taxon>
        <taxon>Bacillota</taxon>
        <taxon>Bacilli</taxon>
        <taxon>Bacillales</taxon>
        <taxon>Bacillaceae</taxon>
        <taxon>Oceanobacillus</taxon>
    </lineage>
</organism>
<dbReference type="PANTHER" id="PTHR21039">
    <property type="entry name" value="HISTIDINOL PHOSPHATASE-RELATED"/>
    <property type="match status" value="1"/>
</dbReference>
<comment type="pathway">
    <text evidence="1 8">Amino-acid biosynthesis; L-histidine biosynthesis; L-histidine from 5-phospho-alpha-D-ribose 1-diphosphate: step 8/9.</text>
</comment>
<dbReference type="AlphaFoldDB" id="A0A0A1MU46"/>
<comment type="similarity">
    <text evidence="2 8">Belongs to the PHP hydrolase family. HisK subfamily.</text>
</comment>
<dbReference type="RefSeq" id="WP_042532279.1">
    <property type="nucleotide sequence ID" value="NZ_CDGG01000001.1"/>
</dbReference>
<evidence type="ECO:0000256" key="7">
    <source>
        <dbReference type="ARBA" id="ARBA00049158"/>
    </source>
</evidence>
<comment type="catalytic activity">
    <reaction evidence="7 8">
        <text>L-histidinol phosphate + H2O = L-histidinol + phosphate</text>
        <dbReference type="Rhea" id="RHEA:14465"/>
        <dbReference type="ChEBI" id="CHEBI:15377"/>
        <dbReference type="ChEBI" id="CHEBI:43474"/>
        <dbReference type="ChEBI" id="CHEBI:57699"/>
        <dbReference type="ChEBI" id="CHEBI:57980"/>
        <dbReference type="EC" id="3.1.3.15"/>
    </reaction>
</comment>
<dbReference type="UniPathway" id="UPA00031">
    <property type="reaction ID" value="UER00013"/>
</dbReference>
<dbReference type="GO" id="GO:0005737">
    <property type="term" value="C:cytoplasm"/>
    <property type="evidence" value="ECO:0007669"/>
    <property type="project" value="TreeGrafter"/>
</dbReference>
<evidence type="ECO:0000256" key="1">
    <source>
        <dbReference type="ARBA" id="ARBA00004970"/>
    </source>
</evidence>
<dbReference type="OrthoDB" id="9775255at2"/>
<dbReference type="Pfam" id="PF02811">
    <property type="entry name" value="PHP"/>
    <property type="match status" value="1"/>
</dbReference>